<organism evidence="6">
    <name type="scientific">Candidatus Kentrum sp. DK</name>
    <dbReference type="NCBI Taxonomy" id="2126562"/>
    <lineage>
        <taxon>Bacteria</taxon>
        <taxon>Pseudomonadati</taxon>
        <taxon>Pseudomonadota</taxon>
        <taxon>Gammaproteobacteria</taxon>
        <taxon>Candidatus Kentrum</taxon>
    </lineage>
</organism>
<evidence type="ECO:0000256" key="4">
    <source>
        <dbReference type="ARBA" id="ARBA00044042"/>
    </source>
</evidence>
<name>A0A450SY15_9GAMM</name>
<reference evidence="6" key="1">
    <citation type="submission" date="2019-02" db="EMBL/GenBank/DDBJ databases">
        <authorList>
            <person name="Gruber-Vodicka R. H."/>
            <person name="Seah K. B. B."/>
        </authorList>
    </citation>
    <scope>NUCLEOTIDE SEQUENCE</scope>
    <source>
        <strain evidence="6">BECK_DK47</strain>
    </source>
</reference>
<comment type="similarity">
    <text evidence="3">Belongs to the glycosyltransferase 9 family.</text>
</comment>
<dbReference type="EMBL" id="CAADEX010000077">
    <property type="protein sequence ID" value="VFJ58784.1"/>
    <property type="molecule type" value="Genomic_DNA"/>
</dbReference>
<proteinExistence type="inferred from homology"/>
<evidence type="ECO:0000256" key="1">
    <source>
        <dbReference type="ARBA" id="ARBA00022676"/>
    </source>
</evidence>
<keyword evidence="2 6" id="KW-0808">Transferase</keyword>
<evidence type="ECO:0000256" key="2">
    <source>
        <dbReference type="ARBA" id="ARBA00022679"/>
    </source>
</evidence>
<sequence length="365" mass="40714">MEHDPRFCMRLLRMNPEDKTDGGILVIGPSWVGDMVMAQSLFITLERLNPLTPIDVLAPGWSLPLLQRMPQVSLAMEMPVGHGTLALGKRRALGHALRLRRYRRAIVLPNSFKSALIPWFADIPLRTGWRGEMRYGLLNDPRRLDKRKYPLLVQRFNALAYPRGEDPPPDPPAPRLQSNPRKTHALLKKFSLAPPGAQGRILVLCPGAEFGPAKRWPEHHYAAVARAMIREDWRVWLMGSERDRGIAEDIVGRLTGEEQARCKVLAGNTTLEQAIDLLALADAVISNDSGLMHVAAALRRPLIVVYGSTSPEFTPPLHGEAVIVSHPTDCGPCFRRECSRRDPECLEAISPERVLEALRSVTGES</sequence>
<dbReference type="EC" id="2.4.99.24" evidence="4"/>
<dbReference type="CDD" id="cd03789">
    <property type="entry name" value="GT9_LPS_heptosyltransferase"/>
    <property type="match status" value="1"/>
</dbReference>
<dbReference type="Gene3D" id="3.40.50.2000">
    <property type="entry name" value="Glycogen Phosphorylase B"/>
    <property type="match status" value="2"/>
</dbReference>
<gene>
    <name evidence="6" type="ORF">BECKDK2373B_GA0170837_107711</name>
</gene>
<dbReference type="InterPro" id="IPR011910">
    <property type="entry name" value="RfaF"/>
</dbReference>
<keyword evidence="1" id="KW-0328">Glycosyltransferase</keyword>
<dbReference type="SUPFAM" id="SSF53756">
    <property type="entry name" value="UDP-Glycosyltransferase/glycogen phosphorylase"/>
    <property type="match status" value="1"/>
</dbReference>
<protein>
    <recommendedName>
        <fullName evidence="4">lipopolysaccharide heptosyltransferase II</fullName>
        <ecNumber evidence="4">2.4.99.24</ecNumber>
    </recommendedName>
</protein>
<dbReference type="PANTHER" id="PTHR30160">
    <property type="entry name" value="TETRAACYLDISACCHARIDE 4'-KINASE-RELATED"/>
    <property type="match status" value="1"/>
</dbReference>
<evidence type="ECO:0000256" key="5">
    <source>
        <dbReference type="ARBA" id="ARBA00047503"/>
    </source>
</evidence>
<accession>A0A450SY15</accession>
<evidence type="ECO:0000256" key="3">
    <source>
        <dbReference type="ARBA" id="ARBA00043995"/>
    </source>
</evidence>
<dbReference type="InterPro" id="IPR051199">
    <property type="entry name" value="LPS_LOS_Heptosyltrfase"/>
</dbReference>
<evidence type="ECO:0000313" key="6">
    <source>
        <dbReference type="EMBL" id="VFJ58784.1"/>
    </source>
</evidence>
<dbReference type="AlphaFoldDB" id="A0A450SY15"/>
<dbReference type="Pfam" id="PF01075">
    <property type="entry name" value="Glyco_transf_9"/>
    <property type="match status" value="1"/>
</dbReference>
<comment type="catalytic activity">
    <reaction evidence="5">
        <text>an L-alpha-D-Hep-(1-&gt;5)-[alpha-Kdo-(2-&gt;4)]-alpha-Kdo-(2-&gt;6)-lipid A + ADP-L-glycero-beta-D-manno-heptose = an L-alpha-D-Hep-(1-&gt;3)-L-alpha-D-Hep-(1-&gt;5)-[alpha-Kdo-(2-&gt;4)]-alpha-Kdo-(2-&gt;6)-lipid A + ADP + H(+)</text>
        <dbReference type="Rhea" id="RHEA:74071"/>
        <dbReference type="ChEBI" id="CHEBI:15378"/>
        <dbReference type="ChEBI" id="CHEBI:61506"/>
        <dbReference type="ChEBI" id="CHEBI:193068"/>
        <dbReference type="ChEBI" id="CHEBI:193069"/>
        <dbReference type="ChEBI" id="CHEBI:456216"/>
        <dbReference type="EC" id="2.4.99.24"/>
    </reaction>
</comment>
<dbReference type="PANTHER" id="PTHR30160:SF7">
    <property type="entry name" value="ADP-HEPTOSE--LPS HEPTOSYLTRANSFERASE 2"/>
    <property type="match status" value="1"/>
</dbReference>
<dbReference type="FunFam" id="3.40.50.2000:FF:000023">
    <property type="entry name" value="ADP-heptose--LPS heptosyltransferase II"/>
    <property type="match status" value="1"/>
</dbReference>
<dbReference type="GO" id="GO:0009244">
    <property type="term" value="P:lipopolysaccharide core region biosynthetic process"/>
    <property type="evidence" value="ECO:0007669"/>
    <property type="project" value="TreeGrafter"/>
</dbReference>
<dbReference type="NCBIfam" id="TIGR02195">
    <property type="entry name" value="heptsyl_trn_II"/>
    <property type="match status" value="1"/>
</dbReference>
<dbReference type="GO" id="GO:0005829">
    <property type="term" value="C:cytosol"/>
    <property type="evidence" value="ECO:0007669"/>
    <property type="project" value="TreeGrafter"/>
</dbReference>
<dbReference type="InterPro" id="IPR002201">
    <property type="entry name" value="Glyco_trans_9"/>
</dbReference>
<dbReference type="GO" id="GO:0008713">
    <property type="term" value="F:ADP-heptose-lipopolysaccharide heptosyltransferase activity"/>
    <property type="evidence" value="ECO:0007669"/>
    <property type="project" value="UniProtKB-EC"/>
</dbReference>